<name>A0A4Y2LK02_ARAVE</name>
<protein>
    <submittedName>
        <fullName evidence="2">Uncharacterized protein</fullName>
    </submittedName>
</protein>
<comment type="caution">
    <text evidence="2">The sequence shown here is derived from an EMBL/GenBank/DDBJ whole genome shotgun (WGS) entry which is preliminary data.</text>
</comment>
<proteinExistence type="predicted"/>
<gene>
    <name evidence="1" type="ORF">AVEN_31717_1</name>
    <name evidence="2" type="ORF">AVEN_50792_1</name>
</gene>
<keyword evidence="3" id="KW-1185">Reference proteome</keyword>
<dbReference type="Proteomes" id="UP000499080">
    <property type="component" value="Unassembled WGS sequence"/>
</dbReference>
<sequence length="92" mass="10766">MLSAVGYPFRQVIHILSTPCVFMHYQSLRFLASIGLVNHATQIIPIHPYILTPRSFAFMSRQSKWMFGQVGYPTFRANFDWSLPTRFDVEWP</sequence>
<organism evidence="2 3">
    <name type="scientific">Araneus ventricosus</name>
    <name type="common">Orbweaver spider</name>
    <name type="synonym">Epeira ventricosa</name>
    <dbReference type="NCBI Taxonomy" id="182803"/>
    <lineage>
        <taxon>Eukaryota</taxon>
        <taxon>Metazoa</taxon>
        <taxon>Ecdysozoa</taxon>
        <taxon>Arthropoda</taxon>
        <taxon>Chelicerata</taxon>
        <taxon>Arachnida</taxon>
        <taxon>Araneae</taxon>
        <taxon>Araneomorphae</taxon>
        <taxon>Entelegynae</taxon>
        <taxon>Araneoidea</taxon>
        <taxon>Araneidae</taxon>
        <taxon>Araneus</taxon>
    </lineage>
</organism>
<evidence type="ECO:0000313" key="1">
    <source>
        <dbReference type="EMBL" id="GBN14726.1"/>
    </source>
</evidence>
<evidence type="ECO:0000313" key="2">
    <source>
        <dbReference type="EMBL" id="GBN14749.1"/>
    </source>
</evidence>
<evidence type="ECO:0000313" key="3">
    <source>
        <dbReference type="Proteomes" id="UP000499080"/>
    </source>
</evidence>
<reference evidence="2 3" key="1">
    <citation type="journal article" date="2019" name="Sci. Rep.">
        <title>Orb-weaving spider Araneus ventricosus genome elucidates the spidroin gene catalogue.</title>
        <authorList>
            <person name="Kono N."/>
            <person name="Nakamura H."/>
            <person name="Ohtoshi R."/>
            <person name="Moran D.A.P."/>
            <person name="Shinohara A."/>
            <person name="Yoshida Y."/>
            <person name="Fujiwara M."/>
            <person name="Mori M."/>
            <person name="Tomita M."/>
            <person name="Arakawa K."/>
        </authorList>
    </citation>
    <scope>NUCLEOTIDE SEQUENCE [LARGE SCALE GENOMIC DNA]</scope>
</reference>
<dbReference type="EMBL" id="BGPR01277383">
    <property type="protein sequence ID" value="GBN14749.1"/>
    <property type="molecule type" value="Genomic_DNA"/>
</dbReference>
<dbReference type="EMBL" id="BGPR01277373">
    <property type="protein sequence ID" value="GBN14726.1"/>
    <property type="molecule type" value="Genomic_DNA"/>
</dbReference>
<accession>A0A4Y2LK02</accession>
<dbReference type="AlphaFoldDB" id="A0A4Y2LK02"/>